<accession>A0A0G1X7X9</accession>
<dbReference type="Proteomes" id="UP000034185">
    <property type="component" value="Unassembled WGS sequence"/>
</dbReference>
<dbReference type="AlphaFoldDB" id="A0A0G1X7X9"/>
<name>A0A0G1X7X9_9BACT</name>
<proteinExistence type="predicted"/>
<comment type="caution">
    <text evidence="1">The sequence shown here is derived from an EMBL/GenBank/DDBJ whole genome shotgun (WGS) entry which is preliminary data.</text>
</comment>
<protein>
    <submittedName>
        <fullName evidence="1">Uncharacterized protein</fullName>
    </submittedName>
</protein>
<sequence>MKEMKQSPWAAGDELERNMDPVERARMNLEKRIASQAKKLESRVDEFEITARARDFLGMDQIRHSVDIEANQVIFCHILLKRADATLRDHYTLDSVGRLAPHEENKDGLPDLFDMVPSGTTAGDRTAMDVVKAAEALEKNYPEIHFGFTQTPEIIEYAATIRANKKDDMVS</sequence>
<gene>
    <name evidence="1" type="ORF">UY70_C0017G0013</name>
</gene>
<organism evidence="1 2">
    <name type="scientific">Candidatus Kaiserbacteria bacterium GW2011_GWB1_52_6</name>
    <dbReference type="NCBI Taxonomy" id="1618674"/>
    <lineage>
        <taxon>Bacteria</taxon>
        <taxon>Candidatus Kaiseribacteriota</taxon>
    </lineage>
</organism>
<evidence type="ECO:0000313" key="1">
    <source>
        <dbReference type="EMBL" id="KKW27298.1"/>
    </source>
</evidence>
<reference evidence="1 2" key="1">
    <citation type="journal article" date="2015" name="Nature">
        <title>rRNA introns, odd ribosomes, and small enigmatic genomes across a large radiation of phyla.</title>
        <authorList>
            <person name="Brown C.T."/>
            <person name="Hug L.A."/>
            <person name="Thomas B.C."/>
            <person name="Sharon I."/>
            <person name="Castelle C.J."/>
            <person name="Singh A."/>
            <person name="Wilkins M.J."/>
            <person name="Williams K.H."/>
            <person name="Banfield J.F."/>
        </authorList>
    </citation>
    <scope>NUCLEOTIDE SEQUENCE [LARGE SCALE GENOMIC DNA]</scope>
</reference>
<evidence type="ECO:0000313" key="2">
    <source>
        <dbReference type="Proteomes" id="UP000034185"/>
    </source>
</evidence>
<dbReference type="EMBL" id="LCRA01000017">
    <property type="protein sequence ID" value="KKW27298.1"/>
    <property type="molecule type" value="Genomic_DNA"/>
</dbReference>